<dbReference type="Proteomes" id="UP000295390">
    <property type="component" value="Unassembled WGS sequence"/>
</dbReference>
<comment type="caution">
    <text evidence="1">The sequence shown here is derived from an EMBL/GenBank/DDBJ whole genome shotgun (WGS) entry which is preliminary data.</text>
</comment>
<dbReference type="EMBL" id="SNYH01000007">
    <property type="protein sequence ID" value="TDQ21871.1"/>
    <property type="molecule type" value="Genomic_DNA"/>
</dbReference>
<gene>
    <name evidence="1" type="ORF">DFQ07_2967</name>
</gene>
<name>A0A4R6T900_9FLAO</name>
<dbReference type="AlphaFoldDB" id="A0A4R6T900"/>
<evidence type="ECO:0000313" key="1">
    <source>
        <dbReference type="EMBL" id="TDQ21871.1"/>
    </source>
</evidence>
<reference evidence="1 2" key="1">
    <citation type="submission" date="2019-03" db="EMBL/GenBank/DDBJ databases">
        <title>Genomic Encyclopedia of Type Strains, Phase III (KMG-III): the genomes of soil and plant-associated and newly described type strains.</title>
        <authorList>
            <person name="Whitman W."/>
        </authorList>
    </citation>
    <scope>NUCLEOTIDE SEQUENCE [LARGE SCALE GENOMIC DNA]</scope>
    <source>
        <strain evidence="1 2">CECT 8283</strain>
    </source>
</reference>
<proteinExistence type="predicted"/>
<organism evidence="1 2">
    <name type="scientific">Tenacibaculum caenipelagi</name>
    <dbReference type="NCBI Taxonomy" id="1325435"/>
    <lineage>
        <taxon>Bacteria</taxon>
        <taxon>Pseudomonadati</taxon>
        <taxon>Bacteroidota</taxon>
        <taxon>Flavobacteriia</taxon>
        <taxon>Flavobacteriales</taxon>
        <taxon>Flavobacteriaceae</taxon>
        <taxon>Tenacibaculum</taxon>
    </lineage>
</organism>
<accession>A0A4R6T900</accession>
<protein>
    <submittedName>
        <fullName evidence="1">Uncharacterized protein</fullName>
    </submittedName>
</protein>
<evidence type="ECO:0000313" key="2">
    <source>
        <dbReference type="Proteomes" id="UP000295390"/>
    </source>
</evidence>
<sequence length="43" mass="4976">MIKFKLDTYISDLFIVIFDMNFSHSTYDFSNADTSKKTTTSSN</sequence>
<keyword evidence="2" id="KW-1185">Reference proteome</keyword>